<dbReference type="AlphaFoldDB" id="Q2RY52"/>
<keyword evidence="8" id="KW-1185">Reference proteome</keyword>
<dbReference type="EnsemblBacteria" id="ABC20943">
    <property type="protein sequence ID" value="ABC20943"/>
    <property type="gene ID" value="Rru_A0138"/>
</dbReference>
<dbReference type="InterPro" id="IPR011356">
    <property type="entry name" value="Leucine_aapep/pepB"/>
</dbReference>
<dbReference type="Gene3D" id="3.40.220.10">
    <property type="entry name" value="Leucine Aminopeptidase, subunit E, domain 1"/>
    <property type="match status" value="1"/>
</dbReference>
<feature type="domain" description="Cytosol aminopeptidase" evidence="6">
    <location>
        <begin position="310"/>
        <end position="317"/>
    </location>
</feature>
<keyword evidence="3" id="KW-0645">Protease</keyword>
<evidence type="ECO:0000259" key="6">
    <source>
        <dbReference type="PROSITE" id="PS00631"/>
    </source>
</evidence>
<name>Q2RY52_RHORT</name>
<dbReference type="STRING" id="269796.Rru_A0138"/>
<dbReference type="Pfam" id="PF00883">
    <property type="entry name" value="Peptidase_M17"/>
    <property type="match status" value="1"/>
</dbReference>
<dbReference type="PANTHER" id="PTHR11963">
    <property type="entry name" value="LEUCINE AMINOPEPTIDASE-RELATED"/>
    <property type="match status" value="1"/>
</dbReference>
<evidence type="ECO:0000313" key="8">
    <source>
        <dbReference type="Proteomes" id="UP000001929"/>
    </source>
</evidence>
<organism evidence="7 8">
    <name type="scientific">Rhodospirillum rubrum (strain ATCC 11170 / ATH 1.1.1 / DSM 467 / LMG 4362 / NCIMB 8255 / S1)</name>
    <dbReference type="NCBI Taxonomy" id="269796"/>
    <lineage>
        <taxon>Bacteria</taxon>
        <taxon>Pseudomonadati</taxon>
        <taxon>Pseudomonadota</taxon>
        <taxon>Alphaproteobacteria</taxon>
        <taxon>Rhodospirillales</taxon>
        <taxon>Rhodospirillaceae</taxon>
        <taxon>Rhodospirillum</taxon>
    </lineage>
</organism>
<dbReference type="GO" id="GO:0006508">
    <property type="term" value="P:proteolysis"/>
    <property type="evidence" value="ECO:0007669"/>
    <property type="project" value="UniProtKB-KW"/>
</dbReference>
<dbReference type="GO" id="GO:0005737">
    <property type="term" value="C:cytoplasm"/>
    <property type="evidence" value="ECO:0007669"/>
    <property type="project" value="InterPro"/>
</dbReference>
<keyword evidence="4 7" id="KW-0378">Hydrolase</keyword>
<keyword evidence="2 7" id="KW-0031">Aminopeptidase</keyword>
<evidence type="ECO:0000313" key="7">
    <source>
        <dbReference type="EMBL" id="ABC20943.1"/>
    </source>
</evidence>
<protein>
    <submittedName>
        <fullName evidence="7">Leucyl aminopeptidase</fullName>
        <ecNumber evidence="7">3.4.11.1</ecNumber>
    </submittedName>
</protein>
<evidence type="ECO:0000256" key="2">
    <source>
        <dbReference type="ARBA" id="ARBA00022438"/>
    </source>
</evidence>
<dbReference type="PATRIC" id="fig|269796.9.peg.193"/>
<dbReference type="GO" id="GO:0030145">
    <property type="term" value="F:manganese ion binding"/>
    <property type="evidence" value="ECO:0007669"/>
    <property type="project" value="InterPro"/>
</dbReference>
<dbReference type="PROSITE" id="PS00631">
    <property type="entry name" value="CYTOSOL_AP"/>
    <property type="match status" value="1"/>
</dbReference>
<dbReference type="eggNOG" id="COG0260">
    <property type="taxonomic scope" value="Bacteria"/>
</dbReference>
<evidence type="ECO:0000256" key="4">
    <source>
        <dbReference type="ARBA" id="ARBA00022801"/>
    </source>
</evidence>
<dbReference type="GO" id="GO:0070006">
    <property type="term" value="F:metalloaminopeptidase activity"/>
    <property type="evidence" value="ECO:0007669"/>
    <property type="project" value="InterPro"/>
</dbReference>
<sequence>MLDTLILAAAGGAPIPLHPVTKAGCKAWLSGLDATARRWAEGQGFDAAQGTVLSLPAADGAIAAAAVGLGEGDDPYAFSSAASALPPGDYQLETASLPAGWAAEAALAWALGTYRFGRYRPTLAEGPRPRLVWPVGADRARVERLITAIGLVRDLVNTPAEDMGPAELAKAAGDLAAAHGATLSVLVGEELRTANYPLIHAVGRASSRAPRLIDLTWGDPGHPGVTLVGKGVCFDSGGLDLKPSAGMRLMKKDMGGAAHVLGLAALIMGQKLPVRLRVLIPAVDNAVAGNAFRPGDILTARNGLSVEIGNTDAEGRLVLADALAEACAGAPDLLIDCATLTGAARVALGPDLPALFCDDDALVEDLLAQTRITRDPLWRMPLWAPYRRMLDSKVADLTNAPDGSFAGAITAALFLKAFVDPEVRWLHLDLFAWQPAARPGRPEGGAAQGLRALMGLIETRFGR</sequence>
<dbReference type="PANTHER" id="PTHR11963:SF20">
    <property type="entry name" value="PEPTIDASE B"/>
    <property type="match status" value="1"/>
</dbReference>
<evidence type="ECO:0000256" key="5">
    <source>
        <dbReference type="ARBA" id="ARBA00023211"/>
    </source>
</evidence>
<evidence type="ECO:0000256" key="3">
    <source>
        <dbReference type="ARBA" id="ARBA00022670"/>
    </source>
</evidence>
<dbReference type="InterPro" id="IPR043472">
    <property type="entry name" value="Macro_dom-like"/>
</dbReference>
<keyword evidence="5" id="KW-0464">Manganese</keyword>
<evidence type="ECO:0000256" key="1">
    <source>
        <dbReference type="ARBA" id="ARBA00009528"/>
    </source>
</evidence>
<dbReference type="Proteomes" id="UP000001929">
    <property type="component" value="Chromosome"/>
</dbReference>
<comment type="similarity">
    <text evidence="1">Belongs to the peptidase M17 family.</text>
</comment>
<gene>
    <name evidence="7" type="ordered locus">Rru_A0138</name>
</gene>
<dbReference type="KEGG" id="rru:Rru_A0138"/>
<dbReference type="RefSeq" id="WP_011387899.1">
    <property type="nucleotide sequence ID" value="NC_007643.1"/>
</dbReference>
<dbReference type="Pfam" id="PF21337">
    <property type="entry name" value="Peptidase_M17_N_1"/>
    <property type="match status" value="1"/>
</dbReference>
<dbReference type="InterPro" id="IPR048816">
    <property type="entry name" value="Peptidase_M17_N_1"/>
</dbReference>
<accession>Q2RY52</accession>
<dbReference type="PhylomeDB" id="Q2RY52"/>
<dbReference type="PRINTS" id="PR00481">
    <property type="entry name" value="LAMNOPPTDASE"/>
</dbReference>
<dbReference type="InterPro" id="IPR000819">
    <property type="entry name" value="Peptidase_M17_C"/>
</dbReference>
<dbReference type="EMBL" id="CP000230">
    <property type="protein sequence ID" value="ABC20943.1"/>
    <property type="molecule type" value="Genomic_DNA"/>
</dbReference>
<dbReference type="CDD" id="cd00433">
    <property type="entry name" value="Peptidase_M17"/>
    <property type="match status" value="1"/>
</dbReference>
<proteinExistence type="inferred from homology"/>
<dbReference type="SUPFAM" id="SSF52949">
    <property type="entry name" value="Macro domain-like"/>
    <property type="match status" value="1"/>
</dbReference>
<dbReference type="HOGENOM" id="CLU_013734_2_1_5"/>
<dbReference type="EC" id="3.4.11.1" evidence="7"/>
<reference evidence="7 8" key="1">
    <citation type="journal article" date="2011" name="Stand. Genomic Sci.">
        <title>Complete genome sequence of Rhodospirillum rubrum type strain (S1).</title>
        <authorList>
            <person name="Munk A.C."/>
            <person name="Copeland A."/>
            <person name="Lucas S."/>
            <person name="Lapidus A."/>
            <person name="Del Rio T.G."/>
            <person name="Barry K."/>
            <person name="Detter J.C."/>
            <person name="Hammon N."/>
            <person name="Israni S."/>
            <person name="Pitluck S."/>
            <person name="Brettin T."/>
            <person name="Bruce D."/>
            <person name="Han C."/>
            <person name="Tapia R."/>
            <person name="Gilna P."/>
            <person name="Schmutz J."/>
            <person name="Larimer F."/>
            <person name="Land M."/>
            <person name="Kyrpides N.C."/>
            <person name="Mavromatis K."/>
            <person name="Richardson P."/>
            <person name="Rohde M."/>
            <person name="Goker M."/>
            <person name="Klenk H.P."/>
            <person name="Zhang Y."/>
            <person name="Roberts G.P."/>
            <person name="Reslewic S."/>
            <person name="Schwartz D.C."/>
        </authorList>
    </citation>
    <scope>NUCLEOTIDE SEQUENCE [LARGE SCALE GENOMIC DNA]</scope>
    <source>
        <strain evidence="8">ATCC 11170 / ATH 1.1.1 / DSM 467 / LMG 4362 / NCIMB 8255 / S1</strain>
    </source>
</reference>
<dbReference type="Gene3D" id="3.40.630.10">
    <property type="entry name" value="Zn peptidases"/>
    <property type="match status" value="1"/>
</dbReference>
<dbReference type="SUPFAM" id="SSF53187">
    <property type="entry name" value="Zn-dependent exopeptidases"/>
    <property type="match status" value="1"/>
</dbReference>